<reference evidence="3" key="2">
    <citation type="submission" date="2003-03" db="EMBL/GenBank/DDBJ databases">
        <authorList>
            <person name="Sulson J.E."/>
            <person name="Waterston R."/>
        </authorList>
    </citation>
    <scope>NUCLEOTIDE SEQUENCE</scope>
    <source>
        <strain evidence="3">Bristol N2</strain>
    </source>
</reference>
<reference evidence="3" key="3">
    <citation type="submission" date="2020-10" db="EMBL/GenBank/DDBJ databases">
        <authorList>
            <consortium name="WormBase Consortium"/>
            <person name="WormBase"/>
        </authorList>
    </citation>
    <scope>NUCLEOTIDE SEQUENCE</scope>
    <source>
        <strain evidence="3">Bristol N2</strain>
    </source>
</reference>
<evidence type="ECO:0000313" key="3">
    <source>
        <dbReference type="EMBL" id="CAH10790.1"/>
    </source>
</evidence>
<reference evidence="3" key="1">
    <citation type="journal article" date="1998" name="Science, e1252229">
        <title>Genome sequence of the nematode C. elegans: a platform for investigating biology.</title>
        <authorList>
            <consortium name="The C. elegans sequencing consortium"/>
            <person name="Sulson J.E."/>
            <person name="Waterston R."/>
        </authorList>
    </citation>
    <scope>NUCLEOTIDE SEQUENCE</scope>
    <source>
        <strain evidence="3">Bristol N2</strain>
    </source>
</reference>
<evidence type="ECO:0008006" key="4">
    <source>
        <dbReference type="Google" id="ProtNLM"/>
    </source>
</evidence>
<dbReference type="InParanoid" id="Q69Z20"/>
<dbReference type="PaxDb" id="6239-H31B20.2"/>
<feature type="chain" id="PRO_5004270204" description="Secreted protein" evidence="2">
    <location>
        <begin position="25"/>
        <end position="124"/>
    </location>
</feature>
<feature type="region of interest" description="Disordered" evidence="1">
    <location>
        <begin position="84"/>
        <end position="124"/>
    </location>
</feature>
<dbReference type="EMBL" id="BX284601">
    <property type="protein sequence ID" value="CAH10790.1"/>
    <property type="molecule type" value="Genomic_DNA"/>
</dbReference>
<name>Q69Z20_CAEEL</name>
<dbReference type="UCSC" id="H31B20.2">
    <property type="organism name" value="c. elegans"/>
</dbReference>
<accession>Q69Z20</accession>
<organism evidence="3">
    <name type="scientific">Caenorhabditis elegans</name>
    <dbReference type="NCBI Taxonomy" id="6239"/>
    <lineage>
        <taxon>Eukaryota</taxon>
        <taxon>Metazoa</taxon>
        <taxon>Ecdysozoa</taxon>
        <taxon>Nematoda</taxon>
        <taxon>Chromadorea</taxon>
        <taxon>Rhabditida</taxon>
        <taxon>Rhabditina</taxon>
        <taxon>Rhabditomorpha</taxon>
        <taxon>Rhabditoidea</taxon>
        <taxon>Rhabditidae</taxon>
        <taxon>Peloderinae</taxon>
        <taxon>Caenorhabditis</taxon>
    </lineage>
</organism>
<dbReference type="Bgee" id="WBGene00023413">
    <property type="expression patterns" value="Expressed in larva"/>
</dbReference>
<protein>
    <recommendedName>
        <fullName evidence="4">Secreted protein</fullName>
    </recommendedName>
</protein>
<feature type="compositionally biased region" description="Basic and acidic residues" evidence="1">
    <location>
        <begin position="100"/>
        <end position="117"/>
    </location>
</feature>
<evidence type="ECO:0000256" key="2">
    <source>
        <dbReference type="SAM" id="SignalP"/>
    </source>
</evidence>
<evidence type="ECO:0000256" key="1">
    <source>
        <dbReference type="SAM" id="MobiDB-lite"/>
    </source>
</evidence>
<keyword evidence="2" id="KW-0732">Signal</keyword>
<dbReference type="AlphaFoldDB" id="Q69Z20"/>
<gene>
    <name evidence="3" type="ORF">CELE_H31B20.2</name>
    <name evidence="3" type="ORF">H31B20.2</name>
</gene>
<feature type="signal peptide" evidence="2">
    <location>
        <begin position="1"/>
        <end position="24"/>
    </location>
</feature>
<sequence length="124" mass="14257">MPTVLHAYLSCLLVSISHLPSLRAADFTKIPSTGKTKHCCRTKWSSAGEHQRGKFRRELGYQWGRDGCRNGKRRCRLEFVEQEEDEMIRTEGPSKASELPIREQSKRKEAVSDADESKQDEDDF</sequence>
<dbReference type="HOGENOM" id="CLU_2005940_0_0_1"/>
<proteinExistence type="predicted"/>